<dbReference type="Gene3D" id="3.40.50.300">
    <property type="entry name" value="P-loop containing nucleotide triphosphate hydrolases"/>
    <property type="match status" value="2"/>
</dbReference>
<keyword evidence="5" id="KW-0677">Repeat</keyword>
<dbReference type="InterPro" id="IPR003439">
    <property type="entry name" value="ABC_transporter-like_ATP-bd"/>
</dbReference>
<dbReference type="Pfam" id="PF00005">
    <property type="entry name" value="ABC_tran"/>
    <property type="match status" value="2"/>
</dbReference>
<evidence type="ECO:0000259" key="8">
    <source>
        <dbReference type="PROSITE" id="PS50893"/>
    </source>
</evidence>
<dbReference type="SUPFAM" id="SSF52540">
    <property type="entry name" value="P-loop containing nucleoside triphosphate hydrolases"/>
    <property type="match status" value="2"/>
</dbReference>
<dbReference type="PROSITE" id="PS50893">
    <property type="entry name" value="ABC_TRANSPORTER_2"/>
    <property type="match status" value="2"/>
</dbReference>
<evidence type="ECO:0000256" key="3">
    <source>
        <dbReference type="ARBA" id="ARBA00022519"/>
    </source>
</evidence>
<reference evidence="9 10" key="2">
    <citation type="submission" date="2024-11" db="EMBL/GenBank/DDBJ databases">
        <title>Using genomics to understand microbial adaptation to soil warming.</title>
        <authorList>
            <person name="Deangelis K.M. PhD."/>
        </authorList>
    </citation>
    <scope>NUCLEOTIDE SEQUENCE [LARGE SCALE GENOMIC DNA]</scope>
    <source>
        <strain evidence="9 10">GAS97</strain>
    </source>
</reference>
<protein>
    <submittedName>
        <fullName evidence="9">Ribose transport system ATP-binding protein</fullName>
    </submittedName>
</protein>
<accession>A0ABW8MVM4</accession>
<dbReference type="PROSITE" id="PS00211">
    <property type="entry name" value="ABC_TRANSPORTER_1"/>
    <property type="match status" value="1"/>
</dbReference>
<evidence type="ECO:0000256" key="2">
    <source>
        <dbReference type="ARBA" id="ARBA00022475"/>
    </source>
</evidence>
<evidence type="ECO:0000256" key="7">
    <source>
        <dbReference type="ARBA" id="ARBA00022840"/>
    </source>
</evidence>
<reference evidence="9 10" key="1">
    <citation type="submission" date="2024-10" db="EMBL/GenBank/DDBJ databases">
        <authorList>
            <person name="Deangelis K."/>
            <person name="Huntemann M."/>
            <person name="Clum A."/>
            <person name="Wang J."/>
            <person name="Palaniappan K."/>
            <person name="Ritter S."/>
            <person name="Chen I.-M."/>
            <person name="Stamatis D."/>
            <person name="Reddy T."/>
            <person name="O'Malley R."/>
            <person name="Daum C."/>
            <person name="Ng V."/>
            <person name="Ivanova N."/>
            <person name="Kyrpides N."/>
            <person name="Woyke T."/>
        </authorList>
    </citation>
    <scope>NUCLEOTIDE SEQUENCE [LARGE SCALE GENOMIC DNA]</scope>
    <source>
        <strain evidence="9 10">GAS97</strain>
    </source>
</reference>
<dbReference type="PANTHER" id="PTHR43790">
    <property type="entry name" value="CARBOHYDRATE TRANSPORT ATP-BINDING PROTEIN MG119-RELATED"/>
    <property type="match status" value="1"/>
</dbReference>
<comment type="caution">
    <text evidence="9">The sequence shown here is derived from an EMBL/GenBank/DDBJ whole genome shotgun (WGS) entry which is preliminary data.</text>
</comment>
<evidence type="ECO:0000256" key="1">
    <source>
        <dbReference type="ARBA" id="ARBA00022448"/>
    </source>
</evidence>
<keyword evidence="4" id="KW-0762">Sugar transport</keyword>
<keyword evidence="2" id="KW-1003">Cell membrane</keyword>
<dbReference type="InterPro" id="IPR050107">
    <property type="entry name" value="ABC_carbohydrate_import_ATPase"/>
</dbReference>
<proteinExistence type="predicted"/>
<dbReference type="InterPro" id="IPR017871">
    <property type="entry name" value="ABC_transporter-like_CS"/>
</dbReference>
<name>A0ABW8MVM4_9BURK</name>
<evidence type="ECO:0000313" key="9">
    <source>
        <dbReference type="EMBL" id="MFK4446471.1"/>
    </source>
</evidence>
<dbReference type="EMBL" id="JBIYDN010000026">
    <property type="protein sequence ID" value="MFK4446471.1"/>
    <property type="molecule type" value="Genomic_DNA"/>
</dbReference>
<keyword evidence="3" id="KW-0472">Membrane</keyword>
<dbReference type="PANTHER" id="PTHR43790:SF9">
    <property type="entry name" value="GALACTOFURANOSE TRANSPORTER ATP-BINDING PROTEIN YTFR"/>
    <property type="match status" value="1"/>
</dbReference>
<organism evidence="9 10">
    <name type="scientific">Caballeronia udeis</name>
    <dbReference type="NCBI Taxonomy" id="1232866"/>
    <lineage>
        <taxon>Bacteria</taxon>
        <taxon>Pseudomonadati</taxon>
        <taxon>Pseudomonadota</taxon>
        <taxon>Betaproteobacteria</taxon>
        <taxon>Burkholderiales</taxon>
        <taxon>Burkholderiaceae</taxon>
        <taxon>Caballeronia</taxon>
    </lineage>
</organism>
<sequence length="502" mass="55071">MNTSYALQLSNINKQYPGVKALTDVHLRVSQGEVHAIVGENGAGKSTLLKVISGVISPDSGEIFLDGKAVTLKSPKDAKRAGIAMIHQELQLIPELNVVQNLFLGAPLVRRGRLLDRAAMFERAQAVLAPLDPAIPLAAKIRQLSVAQKQMVEIARALLANARVIAMDEPTSSLTPTEFEKLAGIIRQLSQQGVAIIYVSHKLDEIFEVCSRATVLRDGKFIDELALSEVTQQQLVHKMVGRELRSWPKREYDRADTVLSAQSLSWGERVRDVSLTLHKGEILGIAGLVGAGRTELVRLLAGIERADKGEIHKNGKRLRLRSARDAIKAGIALVPEERKVDGIIPMQSIFSNICLPVFDRWTRAGLVRRGALQLRATALAQQVNLRPPKLSRAIRLLSGGNQQKAIICRWLNSGADVLIFDEPTRGVDVGAKQEIYQLIEQIVNDGRSVIIVSSELDEVMRLSDRLLVMQSGRISGELKSDEFSEAAIMTLAIPHEVTSQPS</sequence>
<keyword evidence="3" id="KW-0997">Cell inner membrane</keyword>
<keyword evidence="7 9" id="KW-0067">ATP-binding</keyword>
<dbReference type="RefSeq" id="WP_404611360.1">
    <property type="nucleotide sequence ID" value="NZ_JBIYDN010000026.1"/>
</dbReference>
<dbReference type="CDD" id="cd03216">
    <property type="entry name" value="ABC_Carb_Monos_I"/>
    <property type="match status" value="1"/>
</dbReference>
<dbReference type="InterPro" id="IPR003593">
    <property type="entry name" value="AAA+_ATPase"/>
</dbReference>
<feature type="domain" description="ABC transporter" evidence="8">
    <location>
        <begin position="7"/>
        <end position="243"/>
    </location>
</feature>
<evidence type="ECO:0000256" key="4">
    <source>
        <dbReference type="ARBA" id="ARBA00022597"/>
    </source>
</evidence>
<keyword evidence="1" id="KW-0813">Transport</keyword>
<dbReference type="InterPro" id="IPR027417">
    <property type="entry name" value="P-loop_NTPase"/>
</dbReference>
<feature type="domain" description="ABC transporter" evidence="8">
    <location>
        <begin position="253"/>
        <end position="496"/>
    </location>
</feature>
<evidence type="ECO:0000313" key="10">
    <source>
        <dbReference type="Proteomes" id="UP001620514"/>
    </source>
</evidence>
<dbReference type="GO" id="GO:0005524">
    <property type="term" value="F:ATP binding"/>
    <property type="evidence" value="ECO:0007669"/>
    <property type="project" value="UniProtKB-KW"/>
</dbReference>
<keyword evidence="10" id="KW-1185">Reference proteome</keyword>
<keyword evidence="6" id="KW-0547">Nucleotide-binding</keyword>
<dbReference type="SMART" id="SM00382">
    <property type="entry name" value="AAA"/>
    <property type="match status" value="2"/>
</dbReference>
<dbReference type="Proteomes" id="UP001620514">
    <property type="component" value="Unassembled WGS sequence"/>
</dbReference>
<evidence type="ECO:0000256" key="5">
    <source>
        <dbReference type="ARBA" id="ARBA00022737"/>
    </source>
</evidence>
<dbReference type="CDD" id="cd03215">
    <property type="entry name" value="ABC_Carb_Monos_II"/>
    <property type="match status" value="1"/>
</dbReference>
<gene>
    <name evidence="9" type="ORF">ABH943_006503</name>
</gene>
<evidence type="ECO:0000256" key="6">
    <source>
        <dbReference type="ARBA" id="ARBA00022741"/>
    </source>
</evidence>